<dbReference type="InterPro" id="IPR027417">
    <property type="entry name" value="P-loop_NTPase"/>
</dbReference>
<dbReference type="InterPro" id="IPR009744">
    <property type="entry name" value="VirC1"/>
</dbReference>
<dbReference type="Gene3D" id="3.40.50.300">
    <property type="entry name" value="P-loop containing nucleotide triphosphate hydrolases"/>
    <property type="match status" value="1"/>
</dbReference>
<dbReference type="Proteomes" id="UP001177597">
    <property type="component" value="Plasmid paIh4"/>
</dbReference>
<proteinExistence type="predicted"/>
<reference evidence="1" key="1">
    <citation type="submission" date="2023-04" db="EMBL/GenBank/DDBJ databases">
        <title>Genome dynamics across the evolutionary transition to endosymbiosis.</title>
        <authorList>
            <person name="Siozios S."/>
            <person name="Nadal-Jimenez P."/>
            <person name="Azagi T."/>
            <person name="Sprong H."/>
            <person name="Frost C.L."/>
            <person name="Parratt S.R."/>
            <person name="Taylor G."/>
            <person name="Brettell L."/>
            <person name="Lew K.C."/>
            <person name="Croft L."/>
            <person name="King K.C."/>
            <person name="Brockhurst M.A."/>
            <person name="Hypsa V."/>
            <person name="Novakova E."/>
            <person name="Darby A.C."/>
            <person name="Hurst G.D.D."/>
        </authorList>
    </citation>
    <scope>NUCLEOTIDE SEQUENCE</scope>
    <source>
        <strain evidence="1">AIh</strain>
        <plasmid evidence="1">paIh4</plasmid>
    </source>
</reference>
<evidence type="ECO:0000313" key="1">
    <source>
        <dbReference type="EMBL" id="WGL93994.1"/>
    </source>
</evidence>
<accession>A0AA95GDB6</accession>
<dbReference type="PANTHER" id="PTHR13696">
    <property type="entry name" value="P-LOOP CONTAINING NUCLEOSIDE TRIPHOSPHATE HYDROLASE"/>
    <property type="match status" value="1"/>
</dbReference>
<dbReference type="Pfam" id="PF07015">
    <property type="entry name" value="VirC1"/>
    <property type="match status" value="1"/>
</dbReference>
<gene>
    <name evidence="1" type="ORF">QE207_01505</name>
</gene>
<dbReference type="EMBL" id="CP123494">
    <property type="protein sequence ID" value="WGL93994.1"/>
    <property type="molecule type" value="Genomic_DNA"/>
</dbReference>
<name>A0AA95GDB6_9GAMM</name>
<organism evidence="1 2">
    <name type="scientific">Arsenophonus nasoniae</name>
    <name type="common">son-killer infecting Nasonia vitripennis</name>
    <dbReference type="NCBI Taxonomy" id="638"/>
    <lineage>
        <taxon>Bacteria</taxon>
        <taxon>Pseudomonadati</taxon>
        <taxon>Pseudomonadota</taxon>
        <taxon>Gammaproteobacteria</taxon>
        <taxon>Enterobacterales</taxon>
        <taxon>Morganellaceae</taxon>
        <taxon>Arsenophonus</taxon>
    </lineage>
</organism>
<dbReference type="RefSeq" id="WP_280628419.1">
    <property type="nucleotide sequence ID" value="NZ_CP123494.1"/>
</dbReference>
<geneLocation type="plasmid" evidence="1 2">
    <name>paIh4</name>
</geneLocation>
<dbReference type="InterPro" id="IPR050678">
    <property type="entry name" value="DNA_Partitioning_ATPase"/>
</dbReference>
<keyword evidence="1" id="KW-0614">Plasmid</keyword>
<protein>
    <submittedName>
        <fullName evidence="1">ParA family protein</fullName>
    </submittedName>
</protein>
<dbReference type="AlphaFoldDB" id="A0AA95GDB6"/>
<dbReference type="PIRSF" id="PIRSF009320">
    <property type="entry name" value="Nuc_binding_HP_1000"/>
    <property type="match status" value="1"/>
</dbReference>
<dbReference type="CDD" id="cd02042">
    <property type="entry name" value="ParAB_family"/>
    <property type="match status" value="1"/>
</dbReference>
<evidence type="ECO:0000313" key="2">
    <source>
        <dbReference type="Proteomes" id="UP001177597"/>
    </source>
</evidence>
<dbReference type="SUPFAM" id="SSF52540">
    <property type="entry name" value="P-loop containing nucleoside triphosphate hydrolases"/>
    <property type="match status" value="1"/>
</dbReference>
<dbReference type="PANTHER" id="PTHR13696:SF96">
    <property type="entry name" value="COBQ_COBB_MIND_PARA NUCLEOTIDE BINDING DOMAIN-CONTAINING PROTEIN"/>
    <property type="match status" value="1"/>
</dbReference>
<sequence>MIYGVVNTKGGVGKTTSAVLLAGELATAGSKVTLIDADPNKPIEIWSKKSELHSNIHVLADDSDETILSTIANARSTSDFVIVDLEGTATTRIGYAVAKSDLVLIPLQKSVMDADEAAKSVRLINNIMSISNREISYRLFFTRVPPAIREKTARNIEQQLTNVPMLSVSLIDRAAYRTLFDIGGILSTLDASDVGGLNTAKENASKFAKSVIDALK</sequence>